<dbReference type="RefSeq" id="WP_377005262.1">
    <property type="nucleotide sequence ID" value="NZ_JBHSGG010000039.1"/>
</dbReference>
<evidence type="ECO:0000313" key="2">
    <source>
        <dbReference type="Proteomes" id="UP001595892"/>
    </source>
</evidence>
<keyword evidence="2" id="KW-1185">Reference proteome</keyword>
<accession>A0ABV9NN23</accession>
<dbReference type="Gene3D" id="1.10.10.10">
    <property type="entry name" value="Winged helix-like DNA-binding domain superfamily/Winged helix DNA-binding domain"/>
    <property type="match status" value="1"/>
</dbReference>
<gene>
    <name evidence="1" type="ORF">ACFO3Q_13530</name>
</gene>
<organism evidence="1 2">
    <name type="scientific">Coralloluteibacterium thermophilum</name>
    <dbReference type="NCBI Taxonomy" id="2707049"/>
    <lineage>
        <taxon>Bacteria</taxon>
        <taxon>Pseudomonadati</taxon>
        <taxon>Pseudomonadota</taxon>
        <taxon>Gammaproteobacteria</taxon>
        <taxon>Lysobacterales</taxon>
        <taxon>Lysobacteraceae</taxon>
        <taxon>Coralloluteibacterium</taxon>
    </lineage>
</organism>
<sequence length="73" mass="8493">DEQHEIREEWPDEYDDEGNLIREAGSEVTQEYRPAGDRYSLRPSELAWFVIAGQGARMAEIERRLEALDAARE</sequence>
<reference evidence="2" key="1">
    <citation type="journal article" date="2019" name="Int. J. Syst. Evol. Microbiol.">
        <title>The Global Catalogue of Microorganisms (GCM) 10K type strain sequencing project: providing services to taxonomists for standard genome sequencing and annotation.</title>
        <authorList>
            <consortium name="The Broad Institute Genomics Platform"/>
            <consortium name="The Broad Institute Genome Sequencing Center for Infectious Disease"/>
            <person name="Wu L."/>
            <person name="Ma J."/>
        </authorList>
    </citation>
    <scope>NUCLEOTIDE SEQUENCE [LARGE SCALE GENOMIC DNA]</scope>
    <source>
        <strain evidence="2">CGMCC 1.13574</strain>
    </source>
</reference>
<comment type="caution">
    <text evidence="1">The sequence shown here is derived from an EMBL/GenBank/DDBJ whole genome shotgun (WGS) entry which is preliminary data.</text>
</comment>
<dbReference type="EMBL" id="JBHSGG010000039">
    <property type="protein sequence ID" value="MFC4729190.1"/>
    <property type="molecule type" value="Genomic_DNA"/>
</dbReference>
<protein>
    <recommendedName>
        <fullName evidence="3">Tail fiber domain-containing protein</fullName>
    </recommendedName>
</protein>
<feature type="non-terminal residue" evidence="1">
    <location>
        <position position="1"/>
    </location>
</feature>
<evidence type="ECO:0008006" key="3">
    <source>
        <dbReference type="Google" id="ProtNLM"/>
    </source>
</evidence>
<evidence type="ECO:0000313" key="1">
    <source>
        <dbReference type="EMBL" id="MFC4729190.1"/>
    </source>
</evidence>
<dbReference type="Proteomes" id="UP001595892">
    <property type="component" value="Unassembled WGS sequence"/>
</dbReference>
<name>A0ABV9NN23_9GAMM</name>
<proteinExistence type="predicted"/>
<dbReference type="InterPro" id="IPR036388">
    <property type="entry name" value="WH-like_DNA-bd_sf"/>
</dbReference>